<accession>A0AC61MUS4</accession>
<organism evidence="1 2">
    <name type="scientific">Aristaeella hokkaidonensis</name>
    <dbReference type="NCBI Taxonomy" id="3046382"/>
    <lineage>
        <taxon>Bacteria</taxon>
        <taxon>Bacillati</taxon>
        <taxon>Bacillota</taxon>
        <taxon>Clostridia</taxon>
        <taxon>Eubacteriales</taxon>
        <taxon>Aristaeellaceae</taxon>
        <taxon>Aristaeella</taxon>
    </lineage>
</organism>
<sequence>MCSHGIEDTRIIAQINKEYSIPKEQLYIHDDELCPCGSGKQYIECCKGKQDAPSKDSNKPIEIRILEQLRKELKNYHCCLHPNKAECKGKIKDAHALQNNKILSLLSGPDHHVMIQDHTKEVKLLNTPNTSPIPIIPFNRKGKNLATVQSCFCDYHDTIVFKPIESDAPSFDSTSKEMAFIYAYKAFIFEYSKQFFLIEQMRRNFAIRPQTFSTKQLVSVYRTQCMRIEEMDSVKKHYDTELLAGTHNGIYTKTICIPYKIGIACYAYVGFDYDLNGQRIKKIDTNNKMHRLSITILPEEQNSYIIISCLENEEIYYRDFFQQTMSSSLDKTLFFFNMMIPLYSENLVLSEQLWKKLDTRGQVALTHLANLSGPDHLKMCHTIGMALRNMAKNKQSDYSQRGTLNLFMNPDN</sequence>
<reference evidence="1" key="1">
    <citation type="submission" date="2021-01" db="EMBL/GenBank/DDBJ databases">
        <title>Complete genome sequence of Clostridiales bacterium R-7.</title>
        <authorList>
            <person name="Mahoney-Kurpe S.C."/>
            <person name="Palevich N."/>
            <person name="Koike S."/>
            <person name="Moon C.D."/>
            <person name="Attwood G.T."/>
        </authorList>
    </citation>
    <scope>NUCLEOTIDE SEQUENCE</scope>
    <source>
        <strain evidence="1">R-7</strain>
    </source>
</reference>
<proteinExistence type="predicted"/>
<gene>
    <name evidence="1" type="ORF">JYE49_09535</name>
</gene>
<evidence type="ECO:0000313" key="1">
    <source>
        <dbReference type="EMBL" id="QUC66110.1"/>
    </source>
</evidence>
<dbReference type="EMBL" id="CP068393">
    <property type="protein sequence ID" value="QUC66110.1"/>
    <property type="molecule type" value="Genomic_DNA"/>
</dbReference>
<name>A0AC61MUS4_9FIRM</name>
<protein>
    <submittedName>
        <fullName evidence="1">SEC-C domain-containing protein</fullName>
    </submittedName>
</protein>
<keyword evidence="2" id="KW-1185">Reference proteome</keyword>
<evidence type="ECO:0000313" key="2">
    <source>
        <dbReference type="Proteomes" id="UP000682782"/>
    </source>
</evidence>
<dbReference type="Proteomes" id="UP000682782">
    <property type="component" value="Chromosome"/>
</dbReference>